<gene>
    <name evidence="2" type="ORF">D4L85_23280</name>
</gene>
<evidence type="ECO:0000313" key="2">
    <source>
        <dbReference type="EMBL" id="AYB33328.1"/>
    </source>
</evidence>
<evidence type="ECO:0000256" key="1">
    <source>
        <dbReference type="SAM" id="SignalP"/>
    </source>
</evidence>
<dbReference type="OrthoDB" id="1445731at2"/>
<evidence type="ECO:0000313" key="3">
    <source>
        <dbReference type="Proteomes" id="UP000266183"/>
    </source>
</evidence>
<organism evidence="2 3">
    <name type="scientific">Chryseolinea soli</name>
    <dbReference type="NCBI Taxonomy" id="2321403"/>
    <lineage>
        <taxon>Bacteria</taxon>
        <taxon>Pseudomonadati</taxon>
        <taxon>Bacteroidota</taxon>
        <taxon>Cytophagia</taxon>
        <taxon>Cytophagales</taxon>
        <taxon>Fulvivirgaceae</taxon>
        <taxon>Chryseolinea</taxon>
    </lineage>
</organism>
<dbReference type="RefSeq" id="WP_119756565.1">
    <property type="nucleotide sequence ID" value="NZ_CP032382.1"/>
</dbReference>
<feature type="signal peptide" evidence="1">
    <location>
        <begin position="1"/>
        <end position="19"/>
    </location>
</feature>
<keyword evidence="1" id="KW-0732">Signal</keyword>
<dbReference type="PROSITE" id="PS51257">
    <property type="entry name" value="PROKAR_LIPOPROTEIN"/>
    <property type="match status" value="1"/>
</dbReference>
<reference evidence="3" key="1">
    <citation type="submission" date="2018-09" db="EMBL/GenBank/DDBJ databases">
        <title>Chryseolinea sp. KIS68-18 isolated from soil.</title>
        <authorList>
            <person name="Weon H.-Y."/>
            <person name="Kwon S.-W."/>
            <person name="Lee S.A."/>
        </authorList>
    </citation>
    <scope>NUCLEOTIDE SEQUENCE [LARGE SCALE GENOMIC DNA]</scope>
    <source>
        <strain evidence="3">KIS68-18</strain>
    </source>
</reference>
<proteinExistence type="predicted"/>
<dbReference type="AlphaFoldDB" id="A0A385SX42"/>
<dbReference type="KEGG" id="chk:D4L85_23280"/>
<dbReference type="EMBL" id="CP032382">
    <property type="protein sequence ID" value="AYB33328.1"/>
    <property type="molecule type" value="Genomic_DNA"/>
</dbReference>
<sequence length="174" mass="19634">MNVIIKLLLLLSCAGFVTSCILHDKDDCCTVIDIDVDVIVKNKAGKNLLDSATDNHYVAEDIRLYYLKDGGAYEVYQPYLDAPRHFSILQTDGETTLRFSADWAVRSDKETTVTLLQWRAGDNTDIDTIYTEMTRIKYSSMTVNKVTYKNKVVYDASAPPDPARDGLRLVEIVK</sequence>
<keyword evidence="3" id="KW-1185">Reference proteome</keyword>
<protein>
    <submittedName>
        <fullName evidence="2">Uncharacterized protein</fullName>
    </submittedName>
</protein>
<name>A0A385SX42_9BACT</name>
<accession>A0A385SX42</accession>
<feature type="chain" id="PRO_5017244009" evidence="1">
    <location>
        <begin position="20"/>
        <end position="174"/>
    </location>
</feature>
<dbReference type="Proteomes" id="UP000266183">
    <property type="component" value="Chromosome"/>
</dbReference>